<dbReference type="EMBL" id="MN595126">
    <property type="protein sequence ID" value="QJX74417.1"/>
    <property type="molecule type" value="Genomic_DNA"/>
</dbReference>
<comment type="function">
    <text evidence="1">Through its interaction with host SGS3, acts as a suppressor of RNA-mediated gene silencing, also known as post-transcriptional gene silencing (PTGS), a mechanism of plant viral defense that limits the accumulation of viral RNAs.</text>
</comment>
<evidence type="ECO:0000256" key="9">
    <source>
        <dbReference type="ARBA" id="ARBA00023280"/>
    </source>
</evidence>
<reference evidence="12" key="1">
    <citation type="journal article" date="2020" name="Plant Dis.">
        <title>Identification and characterization of two novel geminiviruses associated with paper mulberry (Broussonetia papyrifera) leaf curl disease.</title>
        <authorList>
            <person name="Qiu Y."/>
            <person name="Zhang S."/>
            <person name="Yu H."/>
            <person name="Xuan Z."/>
            <person name="Yang L."/>
            <person name="Zhan B."/>
            <person name="Murilo Zerbini F."/>
            <person name="Cao M."/>
        </authorList>
    </citation>
    <scope>NUCLEOTIDE SEQUENCE</scope>
    <source>
        <strain evidence="11">HY</strain>
        <strain evidence="12">TL</strain>
    </source>
</reference>
<evidence type="ECO:0000256" key="7">
    <source>
        <dbReference type="ARBA" id="ARBA00022632"/>
    </source>
</evidence>
<sequence>MSQFLLKRRDLPERLVGTIYMCAVKYVQLQEEKNMKVGNFQGMDECRYLIRLIRRYSRVRNKREVNGDYEGWIKSCCEGTPRMGCSRETEHKAQGGQEESWLEGPN</sequence>
<comment type="similarity">
    <text evidence="3">Belongs to the geminiviridae protein AV2/V2 family.</text>
</comment>
<feature type="region of interest" description="Disordered" evidence="10">
    <location>
        <begin position="83"/>
        <end position="106"/>
    </location>
</feature>
<evidence type="ECO:0000256" key="1">
    <source>
        <dbReference type="ARBA" id="ARBA00003603"/>
    </source>
</evidence>
<accession>A0A6M6DK90</accession>
<keyword evidence="7" id="KW-1090">Inhibition of host innate immune response by virus</keyword>
<proteinExistence type="inferred from homology"/>
<evidence type="ECO:0000256" key="6">
    <source>
        <dbReference type="ARBA" id="ARBA00022581"/>
    </source>
</evidence>
<dbReference type="GO" id="GO:0060967">
    <property type="term" value="P:negative regulation of gene silencing by regulatory ncRNA"/>
    <property type="evidence" value="ECO:0007669"/>
    <property type="project" value="InterPro"/>
</dbReference>
<dbReference type="InterPro" id="IPR002511">
    <property type="entry name" value="Gemini_V2"/>
</dbReference>
<keyword evidence="5" id="KW-0941">Suppressor of RNA silencing</keyword>
<evidence type="ECO:0000256" key="10">
    <source>
        <dbReference type="SAM" id="MobiDB-lite"/>
    </source>
</evidence>
<keyword evidence="8" id="KW-1035">Host cytoplasm</keyword>
<evidence type="ECO:0000313" key="12">
    <source>
        <dbReference type="EMBL" id="QJX74429.1"/>
    </source>
</evidence>
<evidence type="ECO:0000313" key="11">
    <source>
        <dbReference type="EMBL" id="QJX74417.1"/>
    </source>
</evidence>
<comment type="subunit">
    <text evidence="4">Interacts with host SGS3.</text>
</comment>
<dbReference type="GO" id="GO:0052170">
    <property type="term" value="P:symbiont-mediated suppression of host innate immune response"/>
    <property type="evidence" value="ECO:0007669"/>
    <property type="project" value="UniProtKB-KW"/>
</dbReference>
<dbReference type="GO" id="GO:0044220">
    <property type="term" value="C:host cell perinuclear region of cytoplasm"/>
    <property type="evidence" value="ECO:0007669"/>
    <property type="project" value="UniProtKB-SubCell"/>
</dbReference>
<evidence type="ECO:0000256" key="3">
    <source>
        <dbReference type="ARBA" id="ARBA00009397"/>
    </source>
</evidence>
<evidence type="ECO:0000256" key="8">
    <source>
        <dbReference type="ARBA" id="ARBA00023200"/>
    </source>
</evidence>
<evidence type="ECO:0000256" key="4">
    <source>
        <dbReference type="ARBA" id="ARBA00011105"/>
    </source>
</evidence>
<keyword evidence="9" id="KW-0899">Viral immunoevasion</keyword>
<comment type="subcellular location">
    <subcellularLocation>
        <location evidence="2">Host cytoplasm</location>
        <location evidence="2">Host perinuclear region</location>
    </subcellularLocation>
</comment>
<evidence type="ECO:0000256" key="2">
    <source>
        <dbReference type="ARBA" id="ARBA00004407"/>
    </source>
</evidence>
<protein>
    <submittedName>
        <fullName evidence="12">V2</fullName>
    </submittedName>
</protein>
<keyword evidence="6" id="KW-0945">Host-virus interaction</keyword>
<dbReference type="Pfam" id="PF01524">
    <property type="entry name" value="Gemini_V2"/>
    <property type="match status" value="1"/>
</dbReference>
<dbReference type="EMBL" id="MN595128">
    <property type="protein sequence ID" value="QJX74429.1"/>
    <property type="molecule type" value="Genomic_DNA"/>
</dbReference>
<organism evidence="12">
    <name type="scientific">Paper mulberry leaf curling associated virus 2</name>
    <dbReference type="NCBI Taxonomy" id="2738470"/>
    <lineage>
        <taxon>Viruses</taxon>
        <taxon>Monodnaviria</taxon>
        <taxon>Shotokuvirae</taxon>
        <taxon>Cressdnaviricota</taxon>
        <taxon>Repensiviricetes</taxon>
        <taxon>Geplafuvirales</taxon>
        <taxon>Geminiviridae</taxon>
        <taxon>Citlodavirus</taxon>
        <taxon>Citlodavirus broussonetiae</taxon>
        <taxon>Paper mulberry leaf curl virus 2</taxon>
    </lineage>
</organism>
<name>A0A6M6DK90_9GEMI</name>
<evidence type="ECO:0000256" key="5">
    <source>
        <dbReference type="ARBA" id="ARBA00022463"/>
    </source>
</evidence>